<reference evidence="1 2" key="1">
    <citation type="submission" date="2021-07" db="EMBL/GenBank/DDBJ databases">
        <title>Shewanella sp. nov, isolated from SCS.</title>
        <authorList>
            <person name="Cao W.R."/>
        </authorList>
    </citation>
    <scope>NUCLEOTIDE SEQUENCE [LARGE SCALE GENOMIC DNA]</scope>
    <source>
        <strain evidence="1 2">NR704-98</strain>
    </source>
</reference>
<accession>A0ABS7E2V8</accession>
<evidence type="ECO:0000313" key="2">
    <source>
        <dbReference type="Proteomes" id="UP001195963"/>
    </source>
</evidence>
<dbReference type="EMBL" id="JAHZST010000006">
    <property type="protein sequence ID" value="MBW8184029.1"/>
    <property type="molecule type" value="Genomic_DNA"/>
</dbReference>
<dbReference type="Proteomes" id="UP001195963">
    <property type="component" value="Unassembled WGS sequence"/>
</dbReference>
<keyword evidence="2" id="KW-1185">Reference proteome</keyword>
<proteinExistence type="predicted"/>
<sequence length="136" mass="15150">MQEDLPIKIAADGQFSSALKPLLMKLEMWINFQALKADWYASEELILSFDFTLVRSLDEKVQQITAARVDSNESAQSWVVKQGYAYHYQSSHLMTIAFIAVDDLLEDGVGIELAIKDRMTTVANGIASQHGLLALS</sequence>
<protein>
    <submittedName>
        <fullName evidence="1">Uncharacterized protein</fullName>
    </submittedName>
</protein>
<comment type="caution">
    <text evidence="1">The sequence shown here is derived from an EMBL/GenBank/DDBJ whole genome shotgun (WGS) entry which is preliminary data.</text>
</comment>
<name>A0ABS7E2V8_9GAMM</name>
<dbReference type="RefSeq" id="WP_220109580.1">
    <property type="nucleotide sequence ID" value="NZ_JAHZST010000006.1"/>
</dbReference>
<organism evidence="1 2">
    <name type="scientific">Shewanella nanhaiensis</name>
    <dbReference type="NCBI Taxonomy" id="2864872"/>
    <lineage>
        <taxon>Bacteria</taxon>
        <taxon>Pseudomonadati</taxon>
        <taxon>Pseudomonadota</taxon>
        <taxon>Gammaproteobacteria</taxon>
        <taxon>Alteromonadales</taxon>
        <taxon>Shewanellaceae</taxon>
        <taxon>Shewanella</taxon>
    </lineage>
</organism>
<gene>
    <name evidence="1" type="ORF">K0625_10120</name>
</gene>
<evidence type="ECO:0000313" key="1">
    <source>
        <dbReference type="EMBL" id="MBW8184029.1"/>
    </source>
</evidence>